<proteinExistence type="predicted"/>
<feature type="region of interest" description="Disordered" evidence="1">
    <location>
        <begin position="19"/>
        <end position="72"/>
    </location>
</feature>
<evidence type="ECO:0000313" key="2">
    <source>
        <dbReference type="EMBL" id="CAB9515870.1"/>
    </source>
</evidence>
<organism evidence="2 3">
    <name type="scientific">Seminavis robusta</name>
    <dbReference type="NCBI Taxonomy" id="568900"/>
    <lineage>
        <taxon>Eukaryota</taxon>
        <taxon>Sar</taxon>
        <taxon>Stramenopiles</taxon>
        <taxon>Ochrophyta</taxon>
        <taxon>Bacillariophyta</taxon>
        <taxon>Bacillariophyceae</taxon>
        <taxon>Bacillariophycidae</taxon>
        <taxon>Naviculales</taxon>
        <taxon>Naviculaceae</taxon>
        <taxon>Seminavis</taxon>
    </lineage>
</organism>
<dbReference type="EMBL" id="CAICTM010000742">
    <property type="protein sequence ID" value="CAB9515870.1"/>
    <property type="molecule type" value="Genomic_DNA"/>
</dbReference>
<comment type="caution">
    <text evidence="2">The sequence shown here is derived from an EMBL/GenBank/DDBJ whole genome shotgun (WGS) entry which is preliminary data.</text>
</comment>
<keyword evidence="3" id="KW-1185">Reference proteome</keyword>
<evidence type="ECO:0000313" key="3">
    <source>
        <dbReference type="Proteomes" id="UP001153069"/>
    </source>
</evidence>
<dbReference type="Proteomes" id="UP001153069">
    <property type="component" value="Unassembled WGS sequence"/>
</dbReference>
<evidence type="ECO:0000256" key="1">
    <source>
        <dbReference type="SAM" id="MobiDB-lite"/>
    </source>
</evidence>
<gene>
    <name evidence="2" type="ORF">SEMRO_743_G196120.1</name>
</gene>
<sequence length="258" mass="29470">MEVLKQRSIRKIVSLGSFRKKRDSHGSQNSGSVPRTSSWSSIFSRASDGGSSKDLKDDVNESTVPPFERKMSRIRKDKRQRKVVLKEFVQRSTTEEVLNLRDVLDQEDRSWRYVKFTDTVRGEDFSSWQSKRKVICRHLLEVAEDKGIDLVFQGMLEISFDSMTAKQIGSLLTSVCRDSTISVIRFSGALHSRDVSTILRALAALLTYDDRPWNSVVLQAEIGECELGPWMHAMNRASRFLEDLAIRCNIPIALDIFH</sequence>
<reference evidence="2" key="1">
    <citation type="submission" date="2020-06" db="EMBL/GenBank/DDBJ databases">
        <authorList>
            <consortium name="Plant Systems Biology data submission"/>
        </authorList>
    </citation>
    <scope>NUCLEOTIDE SEQUENCE</scope>
    <source>
        <strain evidence="2">D6</strain>
    </source>
</reference>
<protein>
    <submittedName>
        <fullName evidence="2">Uncharacterized protein</fullName>
    </submittedName>
</protein>
<dbReference type="AlphaFoldDB" id="A0A9N8EC84"/>
<accession>A0A9N8EC84</accession>
<name>A0A9N8EC84_9STRA</name>
<feature type="compositionally biased region" description="Polar residues" evidence="1">
    <location>
        <begin position="26"/>
        <end position="44"/>
    </location>
</feature>